<sequence>MIIPNANTLGAQAGQSAAPNLADVIAGRFGLFHADDAPICEDLDTAMIGYMAITPDTKNNPLSGDLAYGQVQSLDSLGAGNDGQRTIPPTGKMKEWVMQIVLMGDGSLYSRNRINNGAFQAWVKRW</sequence>
<gene>
    <name evidence="1" type="ORF">EVG56_18590</name>
</gene>
<name>A0A5X8YS02_SALET</name>
<proteinExistence type="predicted"/>
<protein>
    <submittedName>
        <fullName evidence="1">Uncharacterized protein</fullName>
    </submittedName>
</protein>
<reference evidence="1" key="1">
    <citation type="submission" date="2019-01" db="EMBL/GenBank/DDBJ databases">
        <authorList>
            <person name="Ashton P.M."/>
            <person name="Dallman T."/>
            <person name="Nair S."/>
            <person name="De Pinna E."/>
            <person name="Peters T."/>
            <person name="Grant K."/>
        </authorList>
    </citation>
    <scope>NUCLEOTIDE SEQUENCE</scope>
    <source>
        <strain evidence="1">508285</strain>
    </source>
</reference>
<organism evidence="1">
    <name type="scientific">Salmonella enterica subsp. enterica serovar Kisarawe</name>
    <dbReference type="NCBI Taxonomy" id="2517242"/>
    <lineage>
        <taxon>Bacteria</taxon>
        <taxon>Pseudomonadati</taxon>
        <taxon>Pseudomonadota</taxon>
        <taxon>Gammaproteobacteria</taxon>
        <taxon>Enterobacterales</taxon>
        <taxon>Enterobacteriaceae</taxon>
        <taxon>Salmonella</taxon>
    </lineage>
</organism>
<dbReference type="EMBL" id="AAHWUP010000036">
    <property type="protein sequence ID" value="ECB1988396.1"/>
    <property type="molecule type" value="Genomic_DNA"/>
</dbReference>
<dbReference type="AlphaFoldDB" id="A0A5X8YS02"/>
<comment type="caution">
    <text evidence="1">The sequence shown here is derived from an EMBL/GenBank/DDBJ whole genome shotgun (WGS) entry which is preliminary data.</text>
</comment>
<evidence type="ECO:0000313" key="1">
    <source>
        <dbReference type="EMBL" id="ECB1988396.1"/>
    </source>
</evidence>
<accession>A0A5X8YS02</accession>